<gene>
    <name evidence="5" type="ordered locus">Acid_7743</name>
</gene>
<dbReference type="CDD" id="cd06267">
    <property type="entry name" value="PBP1_LacI_sugar_binding-like"/>
    <property type="match status" value="1"/>
</dbReference>
<dbReference type="STRING" id="234267.Acid_7743"/>
<dbReference type="Pfam" id="PF00532">
    <property type="entry name" value="Peripla_BP_1"/>
    <property type="match status" value="1"/>
</dbReference>
<dbReference type="InterPro" id="IPR028082">
    <property type="entry name" value="Peripla_BP_I"/>
</dbReference>
<keyword evidence="1" id="KW-0805">Transcription regulation</keyword>
<accession>Q01NX9</accession>
<evidence type="ECO:0000256" key="3">
    <source>
        <dbReference type="ARBA" id="ARBA00023163"/>
    </source>
</evidence>
<dbReference type="InterPro" id="IPR000843">
    <property type="entry name" value="HTH_LacI"/>
</dbReference>
<sequence>MPSIKKVAEVAGVSVGTVSHVITGSVNVSEPLRMKVQAAIRELNYHPNHVARSLKTSKTRTLGIIVPDLTISFFPQIIRGAETAARQRRYSIIAVNSDDDGERQKELLSLLHSQRVEGILLVIAAAPTPQSQIGRILDADIPVVCLDRVPDRIAVDSVSVDDLEAARMGVAHLVERGFRRIAIMTGPMSLRNERRRLQGYRQALDEAGIKIDERLIWNGTLHLEEVTALCRERLCDKASRPDALFCTNGHNALGVLRAFRDCGLETPRDIGFLTFDELTVEDLFTPSITTIVQPAYDIGYRAGMILLDRIEGLATQESSITVRLPATLKIRASTRR</sequence>
<dbReference type="InParanoid" id="Q01NX9"/>
<name>Q01NX9_SOLUE</name>
<dbReference type="InterPro" id="IPR001761">
    <property type="entry name" value="Peripla_BP/Lac1_sug-bd_dom"/>
</dbReference>
<dbReference type="PANTHER" id="PTHR30146:SF109">
    <property type="entry name" value="HTH-TYPE TRANSCRIPTIONAL REGULATOR GALS"/>
    <property type="match status" value="1"/>
</dbReference>
<keyword evidence="3" id="KW-0804">Transcription</keyword>
<dbReference type="InterPro" id="IPR010982">
    <property type="entry name" value="Lambda_DNA-bd_dom_sf"/>
</dbReference>
<dbReference type="OrthoDB" id="9796186at2"/>
<dbReference type="eggNOG" id="COG1609">
    <property type="taxonomic scope" value="Bacteria"/>
</dbReference>
<dbReference type="AlphaFoldDB" id="Q01NX9"/>
<dbReference type="Gene3D" id="1.10.260.40">
    <property type="entry name" value="lambda repressor-like DNA-binding domains"/>
    <property type="match status" value="1"/>
</dbReference>
<dbReference type="Gene3D" id="3.40.50.2300">
    <property type="match status" value="2"/>
</dbReference>
<dbReference type="HOGENOM" id="CLU_037628_6_1_0"/>
<dbReference type="SUPFAM" id="SSF47413">
    <property type="entry name" value="lambda repressor-like DNA-binding domains"/>
    <property type="match status" value="1"/>
</dbReference>
<evidence type="ECO:0000256" key="2">
    <source>
        <dbReference type="ARBA" id="ARBA00023125"/>
    </source>
</evidence>
<dbReference type="GO" id="GO:0003700">
    <property type="term" value="F:DNA-binding transcription factor activity"/>
    <property type="evidence" value="ECO:0007669"/>
    <property type="project" value="TreeGrafter"/>
</dbReference>
<dbReference type="PROSITE" id="PS50932">
    <property type="entry name" value="HTH_LACI_2"/>
    <property type="match status" value="1"/>
</dbReference>
<dbReference type="EMBL" id="CP000473">
    <property type="protein sequence ID" value="ABJ88641.1"/>
    <property type="molecule type" value="Genomic_DNA"/>
</dbReference>
<dbReference type="PANTHER" id="PTHR30146">
    <property type="entry name" value="LACI-RELATED TRANSCRIPTIONAL REPRESSOR"/>
    <property type="match status" value="1"/>
</dbReference>
<dbReference type="KEGG" id="sus:Acid_7743"/>
<proteinExistence type="predicted"/>
<protein>
    <submittedName>
        <fullName evidence="5">Transcriptional regulator, LacI family</fullName>
    </submittedName>
</protein>
<evidence type="ECO:0000256" key="1">
    <source>
        <dbReference type="ARBA" id="ARBA00023015"/>
    </source>
</evidence>
<organism evidence="5">
    <name type="scientific">Solibacter usitatus (strain Ellin6076)</name>
    <dbReference type="NCBI Taxonomy" id="234267"/>
    <lineage>
        <taxon>Bacteria</taxon>
        <taxon>Pseudomonadati</taxon>
        <taxon>Acidobacteriota</taxon>
        <taxon>Terriglobia</taxon>
        <taxon>Bryobacterales</taxon>
        <taxon>Solibacteraceae</taxon>
        <taxon>Candidatus Solibacter</taxon>
    </lineage>
</organism>
<reference evidence="5" key="1">
    <citation type="submission" date="2006-10" db="EMBL/GenBank/DDBJ databases">
        <title>Complete sequence of Solibacter usitatus Ellin6076.</title>
        <authorList>
            <consortium name="US DOE Joint Genome Institute"/>
            <person name="Copeland A."/>
            <person name="Lucas S."/>
            <person name="Lapidus A."/>
            <person name="Barry K."/>
            <person name="Detter J.C."/>
            <person name="Glavina del Rio T."/>
            <person name="Hammon N."/>
            <person name="Israni S."/>
            <person name="Dalin E."/>
            <person name="Tice H."/>
            <person name="Pitluck S."/>
            <person name="Thompson L.S."/>
            <person name="Brettin T."/>
            <person name="Bruce D."/>
            <person name="Han C."/>
            <person name="Tapia R."/>
            <person name="Gilna P."/>
            <person name="Schmutz J."/>
            <person name="Larimer F."/>
            <person name="Land M."/>
            <person name="Hauser L."/>
            <person name="Kyrpides N."/>
            <person name="Mikhailova N."/>
            <person name="Janssen P.H."/>
            <person name="Kuske C.R."/>
            <person name="Richardson P."/>
        </authorList>
    </citation>
    <scope>NUCLEOTIDE SEQUENCE</scope>
    <source>
        <strain evidence="5">Ellin6076</strain>
    </source>
</reference>
<dbReference type="GO" id="GO:0000976">
    <property type="term" value="F:transcription cis-regulatory region binding"/>
    <property type="evidence" value="ECO:0007669"/>
    <property type="project" value="TreeGrafter"/>
</dbReference>
<evidence type="ECO:0000259" key="4">
    <source>
        <dbReference type="PROSITE" id="PS50932"/>
    </source>
</evidence>
<keyword evidence="2" id="KW-0238">DNA-binding</keyword>
<dbReference type="CDD" id="cd01392">
    <property type="entry name" value="HTH_LacI"/>
    <property type="match status" value="1"/>
</dbReference>
<feature type="domain" description="HTH lacI-type" evidence="4">
    <location>
        <begin position="2"/>
        <end position="56"/>
    </location>
</feature>
<dbReference type="SUPFAM" id="SSF53822">
    <property type="entry name" value="Periplasmic binding protein-like I"/>
    <property type="match status" value="1"/>
</dbReference>
<dbReference type="Pfam" id="PF00356">
    <property type="entry name" value="LacI"/>
    <property type="match status" value="1"/>
</dbReference>
<evidence type="ECO:0000313" key="5">
    <source>
        <dbReference type="EMBL" id="ABJ88641.1"/>
    </source>
</evidence>
<dbReference type="SMART" id="SM00354">
    <property type="entry name" value="HTH_LACI"/>
    <property type="match status" value="1"/>
</dbReference>